<dbReference type="GO" id="GO:0005829">
    <property type="term" value="C:cytosol"/>
    <property type="evidence" value="ECO:0007669"/>
    <property type="project" value="TreeGrafter"/>
</dbReference>
<reference evidence="3" key="1">
    <citation type="journal article" date="2013" name="Genome Announc.">
        <title>Draft genome sequence of the ascomycete Phaeoacremonium aleophilum strain UCR-PA7, a causal agent of the esca disease complex in grapevines.</title>
        <authorList>
            <person name="Blanco-Ulate B."/>
            <person name="Rolshausen P."/>
            <person name="Cantu D."/>
        </authorList>
    </citation>
    <scope>NUCLEOTIDE SEQUENCE [LARGE SCALE GENOMIC DNA]</scope>
    <source>
        <strain evidence="3">UCR-PA7</strain>
    </source>
</reference>
<dbReference type="KEGG" id="tmn:UCRPA7_8625"/>
<dbReference type="GeneID" id="19329495"/>
<dbReference type="OrthoDB" id="68575at2759"/>
<dbReference type="PANTHER" id="PTHR30543">
    <property type="entry name" value="CHROMATE REDUCTASE"/>
    <property type="match status" value="1"/>
</dbReference>
<protein>
    <submittedName>
        <fullName evidence="2">Putative nadph-dependent fmn reductase protein</fullName>
    </submittedName>
</protein>
<dbReference type="Gene3D" id="3.40.50.360">
    <property type="match status" value="1"/>
</dbReference>
<dbReference type="PANTHER" id="PTHR30543:SF21">
    <property type="entry name" value="NAD(P)H-DEPENDENT FMN REDUCTASE LOT6"/>
    <property type="match status" value="1"/>
</dbReference>
<accession>R8B980</accession>
<dbReference type="InterPro" id="IPR029039">
    <property type="entry name" value="Flavoprotein-like_sf"/>
</dbReference>
<dbReference type="GO" id="GO:0016491">
    <property type="term" value="F:oxidoreductase activity"/>
    <property type="evidence" value="ECO:0007669"/>
    <property type="project" value="InterPro"/>
</dbReference>
<evidence type="ECO:0000259" key="1">
    <source>
        <dbReference type="Pfam" id="PF03358"/>
    </source>
</evidence>
<name>R8B980_PHAM7</name>
<dbReference type="RefSeq" id="XP_007919328.1">
    <property type="nucleotide sequence ID" value="XM_007921137.1"/>
</dbReference>
<sequence>MAANGTSKAFKVGIISGSQRKPRAGPQITDFVFQTISSHLAASKTTSFTFDHIDVGDLDLPLFDEPIVPSRVFSADGYTKEHSRAWSRRIAALDAFVFVTPQYNWGIPAGLKNAIDYLFNEWKGKPAMIVSYGGHGGDKCAAALKLVLGGGIDMRVVDKLVTLQFPDRSFLISAATGKDLGLSAEDNAVWVEKKADLTAVWEEMVALLVTA</sequence>
<organism evidence="2 3">
    <name type="scientific">Phaeoacremonium minimum (strain UCR-PA7)</name>
    <name type="common">Esca disease fungus</name>
    <name type="synonym">Togninia minima</name>
    <dbReference type="NCBI Taxonomy" id="1286976"/>
    <lineage>
        <taxon>Eukaryota</taxon>
        <taxon>Fungi</taxon>
        <taxon>Dikarya</taxon>
        <taxon>Ascomycota</taxon>
        <taxon>Pezizomycotina</taxon>
        <taxon>Sordariomycetes</taxon>
        <taxon>Sordariomycetidae</taxon>
        <taxon>Togniniales</taxon>
        <taxon>Togniniaceae</taxon>
        <taxon>Phaeoacremonium</taxon>
    </lineage>
</organism>
<dbReference type="eggNOG" id="KOG4530">
    <property type="taxonomic scope" value="Eukaryota"/>
</dbReference>
<feature type="domain" description="NADPH-dependent FMN reductase-like" evidence="1">
    <location>
        <begin position="11"/>
        <end position="161"/>
    </location>
</feature>
<keyword evidence="3" id="KW-1185">Reference proteome</keyword>
<dbReference type="Pfam" id="PF03358">
    <property type="entry name" value="FMN_red"/>
    <property type="match status" value="1"/>
</dbReference>
<dbReference type="SUPFAM" id="SSF52218">
    <property type="entry name" value="Flavoproteins"/>
    <property type="match status" value="1"/>
</dbReference>
<dbReference type="Proteomes" id="UP000014074">
    <property type="component" value="Unassembled WGS sequence"/>
</dbReference>
<dbReference type="AlphaFoldDB" id="R8B980"/>
<dbReference type="HOGENOM" id="CLU_055322_2_0_1"/>
<dbReference type="InterPro" id="IPR005025">
    <property type="entry name" value="FMN_Rdtase-like_dom"/>
</dbReference>
<evidence type="ECO:0000313" key="3">
    <source>
        <dbReference type="Proteomes" id="UP000014074"/>
    </source>
</evidence>
<dbReference type="EMBL" id="KB933369">
    <property type="protein sequence ID" value="EON95865.1"/>
    <property type="molecule type" value="Genomic_DNA"/>
</dbReference>
<dbReference type="InterPro" id="IPR050712">
    <property type="entry name" value="NAD(P)H-dep_reductase"/>
</dbReference>
<evidence type="ECO:0000313" key="2">
    <source>
        <dbReference type="EMBL" id="EON95865.1"/>
    </source>
</evidence>
<dbReference type="GO" id="GO:0010181">
    <property type="term" value="F:FMN binding"/>
    <property type="evidence" value="ECO:0007669"/>
    <property type="project" value="TreeGrafter"/>
</dbReference>
<gene>
    <name evidence="2" type="ORF">UCRPA7_8625</name>
</gene>
<proteinExistence type="predicted"/>